<organism evidence="1 2">
    <name type="scientific">Rangifer tarandus platyrhynchus</name>
    <name type="common">Svalbard reindeer</name>
    <dbReference type="NCBI Taxonomy" id="3082113"/>
    <lineage>
        <taxon>Eukaryota</taxon>
        <taxon>Metazoa</taxon>
        <taxon>Chordata</taxon>
        <taxon>Craniata</taxon>
        <taxon>Vertebrata</taxon>
        <taxon>Euteleostomi</taxon>
        <taxon>Mammalia</taxon>
        <taxon>Eutheria</taxon>
        <taxon>Laurasiatheria</taxon>
        <taxon>Artiodactyla</taxon>
        <taxon>Ruminantia</taxon>
        <taxon>Pecora</taxon>
        <taxon>Cervidae</taxon>
        <taxon>Odocoileinae</taxon>
        <taxon>Rangifer</taxon>
    </lineage>
</organism>
<proteinExistence type="predicted"/>
<protein>
    <submittedName>
        <fullName evidence="1">Uncharacterized protein</fullName>
    </submittedName>
</protein>
<gene>
    <name evidence="1" type="ORF">MRATA1EN3_LOCUS7361</name>
</gene>
<sequence>MVPSTESSTVGDGCAPTRGGILMAVPSREGRRSGGAVPRRDAWWRPGAALGSASGPQPCGRRLPAPPRVRRSGVRGIRGDASKPSLSEEGSGREGVTLAAPPRSDAGGLEPPDGGSDLPFPAPGLSVNLDKGREMKLGELTGVPGGSSSLLPCSPSPSRDELSKRAAS</sequence>
<evidence type="ECO:0000313" key="2">
    <source>
        <dbReference type="Proteomes" id="UP001162501"/>
    </source>
</evidence>
<dbReference type="Proteomes" id="UP001162501">
    <property type="component" value="Chromosome 16"/>
</dbReference>
<name>A0ACB0E6S1_RANTA</name>
<dbReference type="EMBL" id="OX596100">
    <property type="protein sequence ID" value="CAI9696148.1"/>
    <property type="molecule type" value="Genomic_DNA"/>
</dbReference>
<accession>A0ACB0E6S1</accession>
<evidence type="ECO:0000313" key="1">
    <source>
        <dbReference type="EMBL" id="CAI9696148.1"/>
    </source>
</evidence>
<reference evidence="1" key="1">
    <citation type="submission" date="2023-05" db="EMBL/GenBank/DDBJ databases">
        <authorList>
            <consortium name="ELIXIR-Norway"/>
        </authorList>
    </citation>
    <scope>NUCLEOTIDE SEQUENCE</scope>
</reference>